<dbReference type="Proteomes" id="UP000322873">
    <property type="component" value="Unassembled WGS sequence"/>
</dbReference>
<evidence type="ECO:0000313" key="1">
    <source>
        <dbReference type="EMBL" id="KAA8566437.1"/>
    </source>
</evidence>
<keyword evidence="2" id="KW-1185">Reference proteome</keyword>
<evidence type="ECO:0000313" key="2">
    <source>
        <dbReference type="Proteomes" id="UP000322873"/>
    </source>
</evidence>
<dbReference type="VEuPathDB" id="FungiDB:MFRU_057g00050"/>
<organism evidence="1 2">
    <name type="scientific">Monilinia fructicola</name>
    <name type="common">Brown rot fungus</name>
    <name type="synonym">Ciboria fructicola</name>
    <dbReference type="NCBI Taxonomy" id="38448"/>
    <lineage>
        <taxon>Eukaryota</taxon>
        <taxon>Fungi</taxon>
        <taxon>Dikarya</taxon>
        <taxon>Ascomycota</taxon>
        <taxon>Pezizomycotina</taxon>
        <taxon>Leotiomycetes</taxon>
        <taxon>Helotiales</taxon>
        <taxon>Sclerotiniaceae</taxon>
        <taxon>Monilinia</taxon>
    </lineage>
</organism>
<dbReference type="AlphaFoldDB" id="A0A5M9JCI0"/>
<gene>
    <name evidence="1" type="ORF">EYC84_009000</name>
</gene>
<dbReference type="EMBL" id="VICG01000012">
    <property type="protein sequence ID" value="KAA8566437.1"/>
    <property type="molecule type" value="Genomic_DNA"/>
</dbReference>
<protein>
    <submittedName>
        <fullName evidence="1">Uncharacterized protein</fullName>
    </submittedName>
</protein>
<sequence>MYKLAFYFPPSQKTIKLCWVPCPTLNKLPCVPPCEDCIVCEGCHECRANDYPLPDNILAAGANTTAVGVQGLISSFFLEPGVTYREDWTVATLFGLSEDESLISGLRNRSIENLIGPSRDWYGPYVLIGNEWSDCEGNMKTRDVTVEDLETAKKFFMSTTSKEMNIEEDAEDEYTENNIMEMHDILDAALTKK</sequence>
<name>A0A5M9JCI0_MONFR</name>
<accession>A0A5M9JCI0</accession>
<proteinExistence type="predicted"/>
<comment type="caution">
    <text evidence="1">The sequence shown here is derived from an EMBL/GenBank/DDBJ whole genome shotgun (WGS) entry which is preliminary data.</text>
</comment>
<reference evidence="1 2" key="1">
    <citation type="submission" date="2019-06" db="EMBL/GenBank/DDBJ databases">
        <title>Genome Sequence of the Brown Rot Fungal Pathogen Monilinia fructicola.</title>
        <authorList>
            <person name="De Miccolis Angelini R.M."/>
            <person name="Landi L."/>
            <person name="Abate D."/>
            <person name="Pollastro S."/>
            <person name="Romanazzi G."/>
            <person name="Faretra F."/>
        </authorList>
    </citation>
    <scope>NUCLEOTIDE SEQUENCE [LARGE SCALE GENOMIC DNA]</scope>
    <source>
        <strain evidence="1 2">Mfrc123</strain>
    </source>
</reference>